<dbReference type="Proteomes" id="UP000034883">
    <property type="component" value="Chromosome"/>
</dbReference>
<proteinExistence type="predicted"/>
<organism evidence="2 3">
    <name type="scientific">Sandaracinus amylolyticus</name>
    <dbReference type="NCBI Taxonomy" id="927083"/>
    <lineage>
        <taxon>Bacteria</taxon>
        <taxon>Pseudomonadati</taxon>
        <taxon>Myxococcota</taxon>
        <taxon>Polyangia</taxon>
        <taxon>Polyangiales</taxon>
        <taxon>Sandaracinaceae</taxon>
        <taxon>Sandaracinus</taxon>
    </lineage>
</organism>
<feature type="compositionally biased region" description="Low complexity" evidence="1">
    <location>
        <begin position="92"/>
        <end position="122"/>
    </location>
</feature>
<evidence type="ECO:0000313" key="2">
    <source>
        <dbReference type="EMBL" id="AKF03397.1"/>
    </source>
</evidence>
<accession>A0A0F6YF99</accession>
<dbReference type="KEGG" id="samy:DB32_000546"/>
<protein>
    <submittedName>
        <fullName evidence="2">Uncharacterized protein</fullName>
    </submittedName>
</protein>
<dbReference type="AlphaFoldDB" id="A0A0F6YF99"/>
<reference evidence="2 3" key="1">
    <citation type="submission" date="2015-03" db="EMBL/GenBank/DDBJ databases">
        <title>Genome assembly of Sandaracinus amylolyticus DSM 53668.</title>
        <authorList>
            <person name="Sharma G."/>
            <person name="Subramanian S."/>
        </authorList>
    </citation>
    <scope>NUCLEOTIDE SEQUENCE [LARGE SCALE GENOMIC DNA]</scope>
    <source>
        <strain evidence="2 3">DSM 53668</strain>
    </source>
</reference>
<keyword evidence="3" id="KW-1185">Reference proteome</keyword>
<evidence type="ECO:0000256" key="1">
    <source>
        <dbReference type="SAM" id="MobiDB-lite"/>
    </source>
</evidence>
<feature type="compositionally biased region" description="Polar residues" evidence="1">
    <location>
        <begin position="39"/>
        <end position="56"/>
    </location>
</feature>
<gene>
    <name evidence="2" type="ORF">DB32_000546</name>
</gene>
<sequence length="682" mass="75945">MAVRASSGEPHTPALGSPSTQAAKDSPARLYRHGRTFCGASSTPPSGLRAASSSTVLLPRRTTTRRRAWTGSMRMPGFRPPPSWRGSDAAERSGSPRSPRSVFVVRRSSRARPGSGPWSSARTRCSAARSECSMASRLHRARALGASPVPLFTATSLRADPAFRLALSRSLLDSIVSDQRMWTLDASYRVGRESNSMCSPKGYPSRPWAPGGRCGYFEMDCQHSIYVLDVPCTLANTNELLWQFPRYVWAQAKLRELLSNRPEASYPTPARARQWARWCWDVCELISLAVWSTNIRDAYAGKLVPGSSGTRPDVWDSTPYLDLSDGPKLRAFRERLAGEKTEARYGAHARSEVRMPTRWRLWNRVVNGHGWKRESNRVFLQPPEIPRQRSDFSPVEAFWPNAWKDAIGRRPDSLGFEKPYYTESPPTDRFERLVRLFELSRSPRALLVPVEYLDVRNRPQQGTYLSLEGFVGYLEAAASDLVIDRPYARWVSHGLKVWNDAFMRLPGDYRRNLQGNLDFSRALATMATEAHADQYFLGAHTALSATGAVLASIPFGQIAAVGIAVVQALLTVLHEVFKALDIYAQGGGAIPPCPPPPVIRIIKGGQECNWDDPERDGMRRDELESEAQRLFPERSLPGSSIFTLPVPIHPPRGGAPRRNPRATNLVLGAAGAAALVYWMRQR</sequence>
<dbReference type="EMBL" id="CP011125">
    <property type="protein sequence ID" value="AKF03397.1"/>
    <property type="molecule type" value="Genomic_DNA"/>
</dbReference>
<feature type="region of interest" description="Disordered" evidence="1">
    <location>
        <begin position="1"/>
        <end position="122"/>
    </location>
</feature>
<evidence type="ECO:0000313" key="3">
    <source>
        <dbReference type="Proteomes" id="UP000034883"/>
    </source>
</evidence>
<name>A0A0F6YF99_9BACT</name>